<feature type="transmembrane region" description="Helical" evidence="9">
    <location>
        <begin position="351"/>
        <end position="375"/>
    </location>
</feature>
<feature type="transmembrane region" description="Helical" evidence="9">
    <location>
        <begin position="173"/>
        <end position="191"/>
    </location>
</feature>
<accession>A0A2T0FGY7</accession>
<evidence type="ECO:0000256" key="5">
    <source>
        <dbReference type="ARBA" id="ARBA00022692"/>
    </source>
</evidence>
<sequence>MIEHKKWRVSVYSASAAVCLLCASVTVFPLYTQEFSNTLGYSTLQINAVSIAAEVGLYVIVPYLGYLADTYRLSNLGALGAVLFLIGYLGAGWTFANHASYIYMAFSFALIGVATSAVYISALVSCTRLYPKLSVLAISVPTTAYGLSSLIYSSVISWALGNDGDSDAAVVRVFNVLGVVLFILGVLSWVLPRLAHIDVVPSPVLESGEEVPVSHFHRFVNDREPWILLVSFILVSGPLEMYLNNLGLISEKVHPRPSTSTQVNMFSLTSTISRLLMGAHVDMYGHHISPASMLVFICGVLAVNQFALAAGWFGSWFSISSLINGFGYGTVFTLYPILVTKVWGLDGFATYWGMFILGPAIGLIIFGVEFAMTYQTFGLKAIFYTTSVAMLASLTIVYVLTRHWTKRIKLH</sequence>
<dbReference type="Pfam" id="PF07690">
    <property type="entry name" value="MFS_1"/>
    <property type="match status" value="1"/>
</dbReference>
<name>A0A2T0FGY7_9ASCO</name>
<dbReference type="SUPFAM" id="SSF103473">
    <property type="entry name" value="MFS general substrate transporter"/>
    <property type="match status" value="1"/>
</dbReference>
<comment type="subcellular location">
    <subcellularLocation>
        <location evidence="1">Vacuole membrane</location>
        <topology evidence="1">Multi-pass membrane protein</topology>
    </subcellularLocation>
</comment>
<comment type="similarity">
    <text evidence="2">Belongs to the major facilitator superfamily.</text>
</comment>
<dbReference type="RefSeq" id="XP_024664196.1">
    <property type="nucleotide sequence ID" value="XM_024808428.1"/>
</dbReference>
<keyword evidence="7 9" id="KW-0472">Membrane</keyword>
<evidence type="ECO:0000256" key="6">
    <source>
        <dbReference type="ARBA" id="ARBA00022989"/>
    </source>
</evidence>
<gene>
    <name evidence="10" type="ORF">B9G98_01871</name>
</gene>
<dbReference type="Proteomes" id="UP000238350">
    <property type="component" value="Unassembled WGS sequence"/>
</dbReference>
<feature type="transmembrane region" description="Helical" evidence="9">
    <location>
        <begin position="136"/>
        <end position="161"/>
    </location>
</feature>
<dbReference type="STRING" id="45607.A0A2T0FGY7"/>
<feature type="transmembrane region" description="Helical" evidence="9">
    <location>
        <begin position="101"/>
        <end position="124"/>
    </location>
</feature>
<organism evidence="10 11">
    <name type="scientific">Wickerhamiella sorbophila</name>
    <dbReference type="NCBI Taxonomy" id="45607"/>
    <lineage>
        <taxon>Eukaryota</taxon>
        <taxon>Fungi</taxon>
        <taxon>Dikarya</taxon>
        <taxon>Ascomycota</taxon>
        <taxon>Saccharomycotina</taxon>
        <taxon>Dipodascomycetes</taxon>
        <taxon>Dipodascales</taxon>
        <taxon>Trichomonascaceae</taxon>
        <taxon>Wickerhamiella</taxon>
    </lineage>
</organism>
<dbReference type="Gene3D" id="1.20.1250.20">
    <property type="entry name" value="MFS general substrate transporter like domains"/>
    <property type="match status" value="2"/>
</dbReference>
<feature type="transmembrane region" description="Helical" evidence="9">
    <location>
        <begin position="226"/>
        <end position="243"/>
    </location>
</feature>
<evidence type="ECO:0000256" key="4">
    <source>
        <dbReference type="ARBA" id="ARBA00022554"/>
    </source>
</evidence>
<dbReference type="InterPro" id="IPR011701">
    <property type="entry name" value="MFS"/>
</dbReference>
<dbReference type="GO" id="GO:0022857">
    <property type="term" value="F:transmembrane transporter activity"/>
    <property type="evidence" value="ECO:0007669"/>
    <property type="project" value="InterPro"/>
</dbReference>
<dbReference type="AlphaFoldDB" id="A0A2T0FGY7"/>
<dbReference type="PANTHER" id="PTHR21576:SF45">
    <property type="entry name" value="TRANSPORTER MCH1-RELATED"/>
    <property type="match status" value="1"/>
</dbReference>
<evidence type="ECO:0000256" key="1">
    <source>
        <dbReference type="ARBA" id="ARBA00004128"/>
    </source>
</evidence>
<feature type="transmembrane region" description="Helical" evidence="9">
    <location>
        <begin position="381"/>
        <end position="401"/>
    </location>
</feature>
<reference evidence="10 11" key="1">
    <citation type="submission" date="2017-04" db="EMBL/GenBank/DDBJ databases">
        <title>Genome sequencing of [Candida] sorbophila.</title>
        <authorList>
            <person name="Ahn J.O."/>
        </authorList>
    </citation>
    <scope>NUCLEOTIDE SEQUENCE [LARGE SCALE GENOMIC DNA]</scope>
    <source>
        <strain evidence="10 11">DS02</strain>
    </source>
</reference>
<evidence type="ECO:0000256" key="9">
    <source>
        <dbReference type="SAM" id="Phobius"/>
    </source>
</evidence>
<keyword evidence="3" id="KW-0813">Transport</keyword>
<protein>
    <recommendedName>
        <fullName evidence="8">Probable transporter MCH1</fullName>
    </recommendedName>
</protein>
<dbReference type="EMBL" id="NDIQ01000021">
    <property type="protein sequence ID" value="PRT54251.1"/>
    <property type="molecule type" value="Genomic_DNA"/>
</dbReference>
<evidence type="ECO:0000256" key="3">
    <source>
        <dbReference type="ARBA" id="ARBA00022448"/>
    </source>
</evidence>
<dbReference type="GeneID" id="36515619"/>
<evidence type="ECO:0000313" key="11">
    <source>
        <dbReference type="Proteomes" id="UP000238350"/>
    </source>
</evidence>
<dbReference type="InterPro" id="IPR036259">
    <property type="entry name" value="MFS_trans_sf"/>
</dbReference>
<dbReference type="OrthoDB" id="199930at2759"/>
<evidence type="ECO:0000256" key="7">
    <source>
        <dbReference type="ARBA" id="ARBA00023136"/>
    </source>
</evidence>
<evidence type="ECO:0000256" key="2">
    <source>
        <dbReference type="ARBA" id="ARBA00008335"/>
    </source>
</evidence>
<dbReference type="PANTHER" id="PTHR21576">
    <property type="entry name" value="UNCHARACTERIZED NODULIN-LIKE PROTEIN"/>
    <property type="match status" value="1"/>
</dbReference>
<keyword evidence="6 9" id="KW-1133">Transmembrane helix</keyword>
<keyword evidence="11" id="KW-1185">Reference proteome</keyword>
<feature type="transmembrane region" description="Helical" evidence="9">
    <location>
        <begin position="76"/>
        <end position="95"/>
    </location>
</feature>
<feature type="transmembrane region" description="Helical" evidence="9">
    <location>
        <begin position="293"/>
        <end position="313"/>
    </location>
</feature>
<feature type="transmembrane region" description="Helical" evidence="9">
    <location>
        <begin position="319"/>
        <end position="339"/>
    </location>
</feature>
<keyword evidence="4" id="KW-0926">Vacuole</keyword>
<feature type="transmembrane region" description="Helical" evidence="9">
    <location>
        <begin position="12"/>
        <end position="32"/>
    </location>
</feature>
<proteinExistence type="inferred from homology"/>
<feature type="transmembrane region" description="Helical" evidence="9">
    <location>
        <begin position="44"/>
        <end position="64"/>
    </location>
</feature>
<comment type="caution">
    <text evidence="10">The sequence shown here is derived from an EMBL/GenBank/DDBJ whole genome shotgun (WGS) entry which is preliminary data.</text>
</comment>
<keyword evidence="5 9" id="KW-0812">Transmembrane</keyword>
<dbReference type="GO" id="GO:0000329">
    <property type="term" value="C:fungal-type vacuole membrane"/>
    <property type="evidence" value="ECO:0007669"/>
    <property type="project" value="TreeGrafter"/>
</dbReference>
<evidence type="ECO:0000313" key="10">
    <source>
        <dbReference type="EMBL" id="PRT54251.1"/>
    </source>
</evidence>
<evidence type="ECO:0000256" key="8">
    <source>
        <dbReference type="ARBA" id="ARBA00039330"/>
    </source>
</evidence>